<dbReference type="RefSeq" id="WP_101355892.1">
    <property type="nucleotide sequence ID" value="NZ_PIQO01000019.1"/>
</dbReference>
<sequence>MNKGMTWYVRHYLFSFIVLGCLFFFFGSPNIKAESKDDEKKFRAALEKYLVENMHYYDSKSAIVKDTIITNGHVKKIITVDDPETPENEEKVEEYDSTIVVGYVKAQQRRDSFFLFDSTNIYYYAVDKNEFIDNSQIIGNNDVSNFFQTYSNKTYKEITPWSLTLFMLMLSLVVIVPIFIMLFHNISKETARFPRYQNDDKNISL</sequence>
<name>A0A2N3LFQ7_9BACI</name>
<dbReference type="AlphaFoldDB" id="A0A2N3LFQ7"/>
<comment type="caution">
    <text evidence="2">The sequence shown here is derived from an EMBL/GenBank/DDBJ whole genome shotgun (WGS) entry which is preliminary data.</text>
</comment>
<protein>
    <submittedName>
        <fullName evidence="2">Uncharacterized protein</fullName>
    </submittedName>
</protein>
<evidence type="ECO:0000256" key="1">
    <source>
        <dbReference type="SAM" id="Phobius"/>
    </source>
</evidence>
<organism evidence="2 3">
    <name type="scientific">Heyndrickxia camelliae</name>
    <dbReference type="NCBI Taxonomy" id="1707093"/>
    <lineage>
        <taxon>Bacteria</taxon>
        <taxon>Bacillati</taxon>
        <taxon>Bacillota</taxon>
        <taxon>Bacilli</taxon>
        <taxon>Bacillales</taxon>
        <taxon>Bacillaceae</taxon>
        <taxon>Heyndrickxia</taxon>
    </lineage>
</organism>
<keyword evidence="3" id="KW-1185">Reference proteome</keyword>
<dbReference type="OrthoDB" id="2867508at2"/>
<feature type="transmembrane region" description="Helical" evidence="1">
    <location>
        <begin position="161"/>
        <end position="183"/>
    </location>
</feature>
<dbReference type="EMBL" id="PIQO01000019">
    <property type="protein sequence ID" value="PKR83374.1"/>
    <property type="molecule type" value="Genomic_DNA"/>
</dbReference>
<dbReference type="PROSITE" id="PS51257">
    <property type="entry name" value="PROKAR_LIPOPROTEIN"/>
    <property type="match status" value="1"/>
</dbReference>
<accession>A0A2N3LFQ7</accession>
<proteinExistence type="predicted"/>
<keyword evidence="1" id="KW-0812">Transmembrane</keyword>
<dbReference type="Proteomes" id="UP000233440">
    <property type="component" value="Unassembled WGS sequence"/>
</dbReference>
<reference evidence="2 3" key="1">
    <citation type="submission" date="2017-11" db="EMBL/GenBank/DDBJ databases">
        <title>Bacillus camelliae sp. nov., isolated from pu'er tea.</title>
        <authorList>
            <person name="Niu L."/>
        </authorList>
    </citation>
    <scope>NUCLEOTIDE SEQUENCE [LARGE SCALE GENOMIC DNA]</scope>
    <source>
        <strain evidence="2 3">7578-1</strain>
    </source>
</reference>
<evidence type="ECO:0000313" key="2">
    <source>
        <dbReference type="EMBL" id="PKR83374.1"/>
    </source>
</evidence>
<keyword evidence="1" id="KW-0472">Membrane</keyword>
<gene>
    <name evidence="2" type="ORF">CWO92_19540</name>
</gene>
<keyword evidence="1" id="KW-1133">Transmembrane helix</keyword>
<evidence type="ECO:0000313" key="3">
    <source>
        <dbReference type="Proteomes" id="UP000233440"/>
    </source>
</evidence>